<keyword evidence="1" id="KW-0732">Signal</keyword>
<name>A0A2K8SWL5_9NOSO</name>
<accession>A0A2K8SWL5</accession>
<keyword evidence="3" id="KW-1185">Reference proteome</keyword>
<protein>
    <submittedName>
        <fullName evidence="2">Uncharacterized protein</fullName>
    </submittedName>
</protein>
<sequence>MKIWKSLLIVLMVLVNLAFAQPSFADRPKFSKNPDYIEVTKALKELSQTKDAQTQVEGLTPEEIQKRTEELTLQKYALETGINWGQCDNQTGNTIAVYGKTPNDEEDEDAVYDNNLYFLANGQSTENNWDCDGIYLANDVKVANFTSSPNGQGQELTGPAALKILDGTQLVIKTNPDTAAIDLNVPTVKVLNSKTANWFIPDISQAIINTRVPNAPSNQS</sequence>
<dbReference type="EMBL" id="CP024785">
    <property type="protein sequence ID" value="AUB39838.1"/>
    <property type="molecule type" value="Genomic_DNA"/>
</dbReference>
<evidence type="ECO:0000313" key="2">
    <source>
        <dbReference type="EMBL" id="AUB39838.1"/>
    </source>
</evidence>
<feature type="chain" id="PRO_5014933836" evidence="1">
    <location>
        <begin position="21"/>
        <end position="220"/>
    </location>
</feature>
<dbReference type="Proteomes" id="UP000232003">
    <property type="component" value="Chromosome"/>
</dbReference>
<gene>
    <name evidence="2" type="ORF">COO91_05835</name>
</gene>
<dbReference type="AlphaFoldDB" id="A0A2K8SWL5"/>
<dbReference type="RefSeq" id="WP_100903097.1">
    <property type="nucleotide sequence ID" value="NZ_CAWNNC010000001.1"/>
</dbReference>
<proteinExistence type="predicted"/>
<organism evidence="2 3">
    <name type="scientific">Nostoc flagelliforme CCNUN1</name>
    <dbReference type="NCBI Taxonomy" id="2038116"/>
    <lineage>
        <taxon>Bacteria</taxon>
        <taxon>Bacillati</taxon>
        <taxon>Cyanobacteriota</taxon>
        <taxon>Cyanophyceae</taxon>
        <taxon>Nostocales</taxon>
        <taxon>Nostocaceae</taxon>
        <taxon>Nostoc</taxon>
    </lineage>
</organism>
<evidence type="ECO:0000313" key="3">
    <source>
        <dbReference type="Proteomes" id="UP000232003"/>
    </source>
</evidence>
<dbReference type="KEGG" id="nfl:COO91_05835"/>
<dbReference type="OrthoDB" id="422351at2"/>
<feature type="signal peptide" evidence="1">
    <location>
        <begin position="1"/>
        <end position="20"/>
    </location>
</feature>
<evidence type="ECO:0000256" key="1">
    <source>
        <dbReference type="SAM" id="SignalP"/>
    </source>
</evidence>
<reference evidence="2 3" key="1">
    <citation type="submission" date="2017-11" db="EMBL/GenBank/DDBJ databases">
        <title>Complete genome of a free-living desiccation-tolerant cyanobacterium and its photosynthetic adaptation to extreme terrestrial habitat.</title>
        <authorList>
            <person name="Shang J."/>
        </authorList>
    </citation>
    <scope>NUCLEOTIDE SEQUENCE [LARGE SCALE GENOMIC DNA]</scope>
    <source>
        <strain evidence="2 3">CCNUN1</strain>
    </source>
</reference>